<accession>A0AAD1WRA5</accession>
<dbReference type="PANTHER" id="PTHR24064">
    <property type="entry name" value="SOLUTE CARRIER FAMILY 22 MEMBER"/>
    <property type="match status" value="1"/>
</dbReference>
<gene>
    <name evidence="6" type="ORF">PECUL_23A005863</name>
</gene>
<evidence type="ECO:0000313" key="7">
    <source>
        <dbReference type="Proteomes" id="UP001295444"/>
    </source>
</evidence>
<dbReference type="AlphaFoldDB" id="A0AAD1WRA5"/>
<feature type="transmembrane region" description="Helical" evidence="5">
    <location>
        <begin position="416"/>
        <end position="437"/>
    </location>
</feature>
<evidence type="ECO:0000256" key="3">
    <source>
        <dbReference type="ARBA" id="ARBA00022989"/>
    </source>
</evidence>
<organism evidence="6 7">
    <name type="scientific">Pelobates cultripes</name>
    <name type="common">Western spadefoot toad</name>
    <dbReference type="NCBI Taxonomy" id="61616"/>
    <lineage>
        <taxon>Eukaryota</taxon>
        <taxon>Metazoa</taxon>
        <taxon>Chordata</taxon>
        <taxon>Craniata</taxon>
        <taxon>Vertebrata</taxon>
        <taxon>Euteleostomi</taxon>
        <taxon>Amphibia</taxon>
        <taxon>Batrachia</taxon>
        <taxon>Anura</taxon>
        <taxon>Pelobatoidea</taxon>
        <taxon>Pelobatidae</taxon>
        <taxon>Pelobates</taxon>
    </lineage>
</organism>
<keyword evidence="3 5" id="KW-1133">Transmembrane helix</keyword>
<dbReference type="InterPro" id="IPR036259">
    <property type="entry name" value="MFS_trans_sf"/>
</dbReference>
<dbReference type="Proteomes" id="UP001295444">
    <property type="component" value="Chromosome 12"/>
</dbReference>
<evidence type="ECO:0000256" key="2">
    <source>
        <dbReference type="ARBA" id="ARBA00022692"/>
    </source>
</evidence>
<comment type="subcellular location">
    <subcellularLocation>
        <location evidence="1">Membrane</location>
        <topology evidence="1">Multi-pass membrane protein</topology>
    </subcellularLocation>
</comment>
<keyword evidence="4 5" id="KW-0472">Membrane</keyword>
<name>A0AAD1WRA5_PELCU</name>
<dbReference type="Gene3D" id="1.20.1250.20">
    <property type="entry name" value="MFS general substrate transporter like domains"/>
    <property type="match status" value="1"/>
</dbReference>
<keyword evidence="7" id="KW-1185">Reference proteome</keyword>
<feature type="transmembrane region" description="Helical" evidence="5">
    <location>
        <begin position="138"/>
        <end position="155"/>
    </location>
</feature>
<evidence type="ECO:0000256" key="5">
    <source>
        <dbReference type="SAM" id="Phobius"/>
    </source>
</evidence>
<evidence type="ECO:0000313" key="6">
    <source>
        <dbReference type="EMBL" id="CAH2325228.1"/>
    </source>
</evidence>
<evidence type="ECO:0000256" key="4">
    <source>
        <dbReference type="ARBA" id="ARBA00023136"/>
    </source>
</evidence>
<dbReference type="EMBL" id="OW240923">
    <property type="protein sequence ID" value="CAH2325228.1"/>
    <property type="molecule type" value="Genomic_DNA"/>
</dbReference>
<sequence length="487" mass="54744">MGFNDILENIGGINRFQVLHTAMLLLPMCFMACHNFLQNFSAAVPAHHCKVALMDNGTKNYGHVDFSSFIPVDENQKPKSCLRYREAHFDIWTNNSFPNSTEPCDDGWVYDKRVFSSTIITEWNLVCRFRKMKQVAQSIYMAGVLIGAVLLGGLADRVHLGPRTLKRFNLLTWFMCEDCVLFHFAKSANFYNYSTRCLGRDGYIEISLVFKDLGQSAGAFCAEWSTLAPKWSRMLACGPLRAPSFGYVQFLLPKFGTQGVESWEWIVGGRVLDLFIGFLRIHHLHIWIIDAEALWLTADTFNSRMSNAQRLYKCRAVRIERRSSTRALSRVFDGKQASKEISVKDMKELRLKTLRIVLAVLGKGLVGGSFNCAYLYSGELFPTILRQTGMGFVAMKARVGSMVAPLVLMLWEISPILPSAIYGVAAITSGVAALFLCETRNQQLPDTVEDVESRFRAKDSCQTNPEEEVALKKCQPQASKGLLADTV</sequence>
<dbReference type="GO" id="GO:0016020">
    <property type="term" value="C:membrane"/>
    <property type="evidence" value="ECO:0007669"/>
    <property type="project" value="UniProtKB-SubCell"/>
</dbReference>
<evidence type="ECO:0000256" key="1">
    <source>
        <dbReference type="ARBA" id="ARBA00004141"/>
    </source>
</evidence>
<feature type="transmembrane region" description="Helical" evidence="5">
    <location>
        <begin position="356"/>
        <end position="376"/>
    </location>
</feature>
<dbReference type="SUPFAM" id="SSF103473">
    <property type="entry name" value="MFS general substrate transporter"/>
    <property type="match status" value="1"/>
</dbReference>
<keyword evidence="2 5" id="KW-0812">Transmembrane</keyword>
<proteinExistence type="predicted"/>
<reference evidence="6" key="1">
    <citation type="submission" date="2022-03" db="EMBL/GenBank/DDBJ databases">
        <authorList>
            <person name="Alioto T."/>
            <person name="Alioto T."/>
            <person name="Gomez Garrido J."/>
        </authorList>
    </citation>
    <scope>NUCLEOTIDE SEQUENCE</scope>
</reference>
<protein>
    <submittedName>
        <fullName evidence="6">Uncharacterized protein</fullName>
    </submittedName>
</protein>